<keyword evidence="1" id="KW-0732">Signal</keyword>
<feature type="signal peptide" evidence="1">
    <location>
        <begin position="1"/>
        <end position="23"/>
    </location>
</feature>
<name>K2GBF7_9BACT</name>
<evidence type="ECO:0000313" key="2">
    <source>
        <dbReference type="EMBL" id="EKE27519.1"/>
    </source>
</evidence>
<dbReference type="EMBL" id="AMFJ01000470">
    <property type="protein sequence ID" value="EKE27519.1"/>
    <property type="molecule type" value="Genomic_DNA"/>
</dbReference>
<organism evidence="2">
    <name type="scientific">uncultured bacterium</name>
    <name type="common">gcode 4</name>
    <dbReference type="NCBI Taxonomy" id="1234023"/>
    <lineage>
        <taxon>Bacteria</taxon>
        <taxon>environmental samples</taxon>
    </lineage>
</organism>
<gene>
    <name evidence="2" type="ORF">ACD_3C00196G0012</name>
</gene>
<protein>
    <submittedName>
        <fullName evidence="2">Uncharacterized protein</fullName>
    </submittedName>
</protein>
<accession>K2GBF7</accession>
<evidence type="ECO:0000256" key="1">
    <source>
        <dbReference type="SAM" id="SignalP"/>
    </source>
</evidence>
<sequence>MKNLFKTLFSAILFFLFINLSFADLPCSKENNLKDKEFSNYCRNIVSSCNRFFNPVDDGANLIRIKQIPFSPVPMTAEDASLATIMTDYTAFLEELWSKTTYVWVKPLEQAKTAYLETQNAVYNCAVLWTKIKVIRNIKDTMKTNAESNIKTKLESQITSLDKEMENRKCNKPSAEQTTSYREMLLKWTTYHYCNYRFYLNYLGNFPETNLNSPTITSKVTRSAIDKEESADYARKTSRQSDAVYKEVVHSKRVYEQAFSAFSEMENTYWIHVMLLFINDDYITLRKNLSKVLAPISQLAYKIPQAQGK</sequence>
<feature type="chain" id="PRO_5017379469" evidence="1">
    <location>
        <begin position="24"/>
        <end position="309"/>
    </location>
</feature>
<comment type="caution">
    <text evidence="2">The sequence shown here is derived from an EMBL/GenBank/DDBJ whole genome shotgun (WGS) entry which is preliminary data.</text>
</comment>
<reference evidence="2" key="1">
    <citation type="journal article" date="2012" name="Science">
        <title>Fermentation, hydrogen, and sulfur metabolism in multiple uncultivated bacterial phyla.</title>
        <authorList>
            <person name="Wrighton K.C."/>
            <person name="Thomas B.C."/>
            <person name="Sharon I."/>
            <person name="Miller C.S."/>
            <person name="Castelle C.J."/>
            <person name="VerBerkmoes N.C."/>
            <person name="Wilkins M.J."/>
            <person name="Hettich R.L."/>
            <person name="Lipton M.S."/>
            <person name="Williams K.H."/>
            <person name="Long P.E."/>
            <person name="Banfield J.F."/>
        </authorList>
    </citation>
    <scope>NUCLEOTIDE SEQUENCE [LARGE SCALE GENOMIC DNA]</scope>
</reference>
<dbReference type="AlphaFoldDB" id="K2GBF7"/>
<proteinExistence type="predicted"/>